<comment type="caution">
    <text evidence="1">The sequence shown here is derived from an EMBL/GenBank/DDBJ whole genome shotgun (WGS) entry which is preliminary data.</text>
</comment>
<accession>A0ABR8JM07</accession>
<protein>
    <recommendedName>
        <fullName evidence="3">DUF4265 domain-containing protein</fullName>
    </recommendedName>
</protein>
<proteinExistence type="predicted"/>
<evidence type="ECO:0008006" key="3">
    <source>
        <dbReference type="Google" id="ProtNLM"/>
    </source>
</evidence>
<organism evidence="1 2">
    <name type="scientific">Hymenobacter duratus</name>
    <dbReference type="NCBI Taxonomy" id="2771356"/>
    <lineage>
        <taxon>Bacteria</taxon>
        <taxon>Pseudomonadati</taxon>
        <taxon>Bacteroidota</taxon>
        <taxon>Cytophagia</taxon>
        <taxon>Cytophagales</taxon>
        <taxon>Hymenobacteraceae</taxon>
        <taxon>Hymenobacter</taxon>
    </lineage>
</organism>
<evidence type="ECO:0000313" key="2">
    <source>
        <dbReference type="Proteomes" id="UP000642468"/>
    </source>
</evidence>
<reference evidence="1 2" key="1">
    <citation type="submission" date="2020-09" db="EMBL/GenBank/DDBJ databases">
        <authorList>
            <person name="Kim M.K."/>
        </authorList>
    </citation>
    <scope>NUCLEOTIDE SEQUENCE [LARGE SCALE GENOMIC DNA]</scope>
    <source>
        <strain evidence="1 2">BT646</strain>
    </source>
</reference>
<gene>
    <name evidence="1" type="ORF">IC231_17040</name>
</gene>
<dbReference type="RefSeq" id="WP_190785694.1">
    <property type="nucleotide sequence ID" value="NZ_JACWZZ010000004.1"/>
</dbReference>
<keyword evidence="2" id="KW-1185">Reference proteome</keyword>
<evidence type="ECO:0000313" key="1">
    <source>
        <dbReference type="EMBL" id="MBD2716756.1"/>
    </source>
</evidence>
<sequence>MLSLDDGDGFLHYEIAMSNGDAAAALDFYGYDDQFRDFGEQLKNFPLTGKSTVRLQIGENSPKWAYYMLLEVFCYQPNGASAILVDIKNHLEAPYSCDCRFYMLTNPAELNRLGSLLSGWDPREKSVLNWPNSNQTED</sequence>
<dbReference type="Proteomes" id="UP000642468">
    <property type="component" value="Unassembled WGS sequence"/>
</dbReference>
<name>A0ABR8JM07_9BACT</name>
<dbReference type="EMBL" id="JACWZZ010000004">
    <property type="protein sequence ID" value="MBD2716756.1"/>
    <property type="molecule type" value="Genomic_DNA"/>
</dbReference>